<dbReference type="PROSITE" id="PS50067">
    <property type="entry name" value="KINESIN_MOTOR_2"/>
    <property type="match status" value="1"/>
</dbReference>
<keyword evidence="4" id="KW-0159">Chromosome partition</keyword>
<proteinExistence type="inferred from homology"/>
<dbReference type="GO" id="GO:0005634">
    <property type="term" value="C:nucleus"/>
    <property type="evidence" value="ECO:0007669"/>
    <property type="project" value="InterPro"/>
</dbReference>
<dbReference type="InterPro" id="IPR030397">
    <property type="entry name" value="SEPARIN_core_dom"/>
</dbReference>
<dbReference type="PANTHER" id="PTHR12792:SF0">
    <property type="entry name" value="SEPARIN"/>
    <property type="match status" value="1"/>
</dbReference>
<dbReference type="EMBL" id="JACGCM010001479">
    <property type="protein sequence ID" value="KAF6154614.1"/>
    <property type="molecule type" value="Genomic_DNA"/>
</dbReference>
<evidence type="ECO:0000256" key="1">
    <source>
        <dbReference type="ARBA" id="ARBA00000451"/>
    </source>
</evidence>
<comment type="caution">
    <text evidence="9">The sequence shown here is derived from an EMBL/GenBank/DDBJ whole genome shotgun (WGS) entry which is preliminary data.</text>
</comment>
<keyword evidence="5" id="KW-0505">Motor protein</keyword>
<dbReference type="PROSITE" id="PS51700">
    <property type="entry name" value="SEPARIN"/>
    <property type="match status" value="1"/>
</dbReference>
<evidence type="ECO:0000259" key="7">
    <source>
        <dbReference type="PROSITE" id="PS50067"/>
    </source>
</evidence>
<evidence type="ECO:0000313" key="10">
    <source>
        <dbReference type="Proteomes" id="UP000541444"/>
    </source>
</evidence>
<dbReference type="GO" id="GO:0007018">
    <property type="term" value="P:microtubule-based movement"/>
    <property type="evidence" value="ECO:0007669"/>
    <property type="project" value="InterPro"/>
</dbReference>
<dbReference type="AlphaFoldDB" id="A0A7J7MIL0"/>
<dbReference type="OrthoDB" id="692727at2759"/>
<evidence type="ECO:0000256" key="6">
    <source>
        <dbReference type="PROSITE-ProRule" id="PRU00283"/>
    </source>
</evidence>
<dbReference type="GO" id="GO:0005737">
    <property type="term" value="C:cytoplasm"/>
    <property type="evidence" value="ECO:0007669"/>
    <property type="project" value="TreeGrafter"/>
</dbReference>
<evidence type="ECO:0000256" key="5">
    <source>
        <dbReference type="ARBA" id="ARBA00023175"/>
    </source>
</evidence>
<keyword evidence="10" id="KW-1185">Reference proteome</keyword>
<dbReference type="GO" id="GO:0004197">
    <property type="term" value="F:cysteine-type endopeptidase activity"/>
    <property type="evidence" value="ECO:0007669"/>
    <property type="project" value="InterPro"/>
</dbReference>
<dbReference type="EC" id="3.4.22.49" evidence="2"/>
<comment type="catalytic activity">
    <reaction evidence="1">
        <text>All bonds known to be hydrolyzed by this endopeptidase have arginine in P1 and an acidic residue in P4. P6 is often occupied by an acidic residue or by a hydroxy-amino-acid residue, the phosphorylation of which enhances cleavage.</text>
        <dbReference type="EC" id="3.4.22.49"/>
    </reaction>
</comment>
<dbReference type="GO" id="GO:0003777">
    <property type="term" value="F:microtubule motor activity"/>
    <property type="evidence" value="ECO:0007669"/>
    <property type="project" value="InterPro"/>
</dbReference>
<dbReference type="PANTHER" id="PTHR12792">
    <property type="entry name" value="EXTRA SPINDLE POLES 1-RELATED"/>
    <property type="match status" value="1"/>
</dbReference>
<dbReference type="Proteomes" id="UP000541444">
    <property type="component" value="Unassembled WGS sequence"/>
</dbReference>
<feature type="domain" description="Kinesin motor" evidence="7">
    <location>
        <begin position="1"/>
        <end position="28"/>
    </location>
</feature>
<dbReference type="GO" id="GO:0051307">
    <property type="term" value="P:meiotic chromosome separation"/>
    <property type="evidence" value="ECO:0007669"/>
    <property type="project" value="TreeGrafter"/>
</dbReference>
<organism evidence="9 10">
    <name type="scientific">Kingdonia uniflora</name>
    <dbReference type="NCBI Taxonomy" id="39325"/>
    <lineage>
        <taxon>Eukaryota</taxon>
        <taxon>Viridiplantae</taxon>
        <taxon>Streptophyta</taxon>
        <taxon>Embryophyta</taxon>
        <taxon>Tracheophyta</taxon>
        <taxon>Spermatophyta</taxon>
        <taxon>Magnoliopsida</taxon>
        <taxon>Ranunculales</taxon>
        <taxon>Circaeasteraceae</taxon>
        <taxon>Kingdonia</taxon>
    </lineage>
</organism>
<name>A0A7J7MIL0_9MAGN</name>
<dbReference type="InterPro" id="IPR005314">
    <property type="entry name" value="Peptidase_C50"/>
</dbReference>
<dbReference type="GO" id="GO:0072686">
    <property type="term" value="C:mitotic spindle"/>
    <property type="evidence" value="ECO:0007669"/>
    <property type="project" value="TreeGrafter"/>
</dbReference>
<sequence>MLVNISSAPSSVQESLTSLRFAESAMTCGIGKHRDIRFQSSTKSAMPGHRMGLSSVVKSKVRIGKLRNLEQLVTDFFEDLQSSTIVCITFLGGDNDVLLREILPSSSSSAWMLLSRLNVYHKPIVKILPMDLIVEDAAANSGLESICKGSTSGTKWRCPWDYTMVDDLAPQFKTILEEICLSADVLPDSVENNYLWWRRRENLDNRLNKFLSRIEETWLGTWKCMLLGEPVDCNHLDSVLLRLKSDINCKSEFDAEESLLRVFLGGTRSVSELRAFLNSYFVREIDELFGLSHQLILEAASSLKNNCIKREPLIMVFDSEVQMFPWENLPALRKQKQEVYRMPSFGSIFSAIKINCCLEEQIGGAFPSFPLIDPLDTFYLLNPSCDLEDAQKEFEEWFKDQNLKGIAGKVSKVEELASALKDHDLFIYIGHGNGMQYIPWYEIQKVEICVATVLTGCCSGSICYKGCYNPQGAVISYLLAGSTVMITNLWDVTFPDIDRFGRSMLNAMFEKRSTSSGNCTLCNSVVQEFELKNKRCNKRNGKKKVLGERKLKEDRLNLNCGHRQMIGSFISEARDACKLPFLNGAALVCYGVPTVLCQSLKK</sequence>
<dbReference type="Pfam" id="PF03568">
    <property type="entry name" value="Separin_C"/>
    <property type="match status" value="1"/>
</dbReference>
<dbReference type="GO" id="GO:0005524">
    <property type="term" value="F:ATP binding"/>
    <property type="evidence" value="ECO:0007669"/>
    <property type="project" value="InterPro"/>
</dbReference>
<evidence type="ECO:0000259" key="8">
    <source>
        <dbReference type="PROSITE" id="PS51700"/>
    </source>
</evidence>
<comment type="similarity">
    <text evidence="6">Belongs to the TRAFAC class myosin-kinesin ATPase superfamily. Kinesin family.</text>
</comment>
<gene>
    <name evidence="9" type="ORF">GIB67_002644</name>
</gene>
<feature type="domain" description="Peptidase C50" evidence="8">
    <location>
        <begin position="374"/>
        <end position="468"/>
    </location>
</feature>
<evidence type="ECO:0000313" key="9">
    <source>
        <dbReference type="EMBL" id="KAF6154614.1"/>
    </source>
</evidence>
<comment type="caution">
    <text evidence="6">Lacks conserved residue(s) required for the propagation of feature annotation.</text>
</comment>
<keyword evidence="3" id="KW-0378">Hydrolase</keyword>
<dbReference type="GO" id="GO:0008017">
    <property type="term" value="F:microtubule binding"/>
    <property type="evidence" value="ECO:0007669"/>
    <property type="project" value="InterPro"/>
</dbReference>
<dbReference type="GO" id="GO:0006508">
    <property type="term" value="P:proteolysis"/>
    <property type="evidence" value="ECO:0007669"/>
    <property type="project" value="InterPro"/>
</dbReference>
<evidence type="ECO:0000256" key="2">
    <source>
        <dbReference type="ARBA" id="ARBA00012489"/>
    </source>
</evidence>
<evidence type="ECO:0000256" key="4">
    <source>
        <dbReference type="ARBA" id="ARBA00022829"/>
    </source>
</evidence>
<reference evidence="9 10" key="1">
    <citation type="journal article" date="2020" name="IScience">
        <title>Genome Sequencing of the Endangered Kingdonia uniflora (Circaeasteraceae, Ranunculales) Reveals Potential Mechanisms of Evolutionary Specialization.</title>
        <authorList>
            <person name="Sun Y."/>
            <person name="Deng T."/>
            <person name="Zhang A."/>
            <person name="Moore M.J."/>
            <person name="Landis J.B."/>
            <person name="Lin N."/>
            <person name="Zhang H."/>
            <person name="Zhang X."/>
            <person name="Huang J."/>
            <person name="Zhang X."/>
            <person name="Sun H."/>
            <person name="Wang H."/>
        </authorList>
    </citation>
    <scope>NUCLEOTIDE SEQUENCE [LARGE SCALE GENOMIC DNA]</scope>
    <source>
        <strain evidence="9">TB1705</strain>
        <tissue evidence="9">Leaf</tissue>
    </source>
</reference>
<protein>
    <recommendedName>
        <fullName evidence="2">separase</fullName>
        <ecNumber evidence="2">3.4.22.49</ecNumber>
    </recommendedName>
</protein>
<accession>A0A7J7MIL0</accession>
<evidence type="ECO:0000256" key="3">
    <source>
        <dbReference type="ARBA" id="ARBA00022801"/>
    </source>
</evidence>
<dbReference type="InterPro" id="IPR001752">
    <property type="entry name" value="Kinesin_motor_dom"/>
</dbReference>